<dbReference type="GO" id="GO:0004844">
    <property type="term" value="F:uracil DNA N-glycosylase activity"/>
    <property type="evidence" value="ECO:0007669"/>
    <property type="project" value="UniProtKB-EC"/>
</dbReference>
<feature type="domain" description="Uracil-DNA glycosylase-like" evidence="12">
    <location>
        <begin position="71"/>
        <end position="218"/>
    </location>
</feature>
<dbReference type="NCBIfam" id="TIGR00758">
    <property type="entry name" value="UDG_fam4"/>
    <property type="match status" value="1"/>
</dbReference>
<dbReference type="AlphaFoldDB" id="A0A381VK01"/>
<accession>A0A381VK01</accession>
<dbReference type="SMART" id="SM00987">
    <property type="entry name" value="UreE_C"/>
    <property type="match status" value="1"/>
</dbReference>
<keyword evidence="5" id="KW-0004">4Fe-4S</keyword>
<dbReference type="GO" id="GO:0051539">
    <property type="term" value="F:4 iron, 4 sulfur cluster binding"/>
    <property type="evidence" value="ECO:0007669"/>
    <property type="project" value="UniProtKB-KW"/>
</dbReference>
<comment type="similarity">
    <text evidence="2">Belongs to the uracil-DNA glycosylase (UDG) superfamily. Type 4 (UDGa) family.</text>
</comment>
<keyword evidence="9" id="KW-0408">Iron</keyword>
<evidence type="ECO:0000256" key="7">
    <source>
        <dbReference type="ARBA" id="ARBA00022763"/>
    </source>
</evidence>
<dbReference type="Pfam" id="PF03167">
    <property type="entry name" value="UDG"/>
    <property type="match status" value="1"/>
</dbReference>
<evidence type="ECO:0000259" key="12">
    <source>
        <dbReference type="SMART" id="SM00986"/>
    </source>
</evidence>
<protein>
    <recommendedName>
        <fullName evidence="4">Type-4 uracil-DNA glycosylase</fullName>
        <ecNumber evidence="3">3.2.2.27</ecNumber>
    </recommendedName>
</protein>
<evidence type="ECO:0000256" key="9">
    <source>
        <dbReference type="ARBA" id="ARBA00023004"/>
    </source>
</evidence>
<keyword evidence="7" id="KW-0227">DNA damage</keyword>
<keyword evidence="10" id="KW-0411">Iron-sulfur</keyword>
<evidence type="ECO:0000256" key="5">
    <source>
        <dbReference type="ARBA" id="ARBA00022485"/>
    </source>
</evidence>
<dbReference type="EMBL" id="UINC01009054">
    <property type="protein sequence ID" value="SVA40675.1"/>
    <property type="molecule type" value="Genomic_DNA"/>
</dbReference>
<reference evidence="13" key="1">
    <citation type="submission" date="2018-05" db="EMBL/GenBank/DDBJ databases">
        <authorList>
            <person name="Lanie J.A."/>
            <person name="Ng W.-L."/>
            <person name="Kazmierczak K.M."/>
            <person name="Andrzejewski T.M."/>
            <person name="Davidsen T.M."/>
            <person name="Wayne K.J."/>
            <person name="Tettelin H."/>
            <person name="Glass J.I."/>
            <person name="Rusch D."/>
            <person name="Podicherti R."/>
            <person name="Tsui H.-C.T."/>
            <person name="Winkler M.E."/>
        </authorList>
    </citation>
    <scope>NUCLEOTIDE SEQUENCE</scope>
</reference>
<evidence type="ECO:0000256" key="2">
    <source>
        <dbReference type="ARBA" id="ARBA00006521"/>
    </source>
</evidence>
<dbReference type="InterPro" id="IPR036895">
    <property type="entry name" value="Uracil-DNA_glycosylase-like_sf"/>
</dbReference>
<evidence type="ECO:0000256" key="11">
    <source>
        <dbReference type="ARBA" id="ARBA00023204"/>
    </source>
</evidence>
<dbReference type="GO" id="GO:0006281">
    <property type="term" value="P:DNA repair"/>
    <property type="evidence" value="ECO:0007669"/>
    <property type="project" value="UniProtKB-KW"/>
</dbReference>
<evidence type="ECO:0000256" key="6">
    <source>
        <dbReference type="ARBA" id="ARBA00022723"/>
    </source>
</evidence>
<evidence type="ECO:0000256" key="10">
    <source>
        <dbReference type="ARBA" id="ARBA00023014"/>
    </source>
</evidence>
<keyword evidence="6" id="KW-0479">Metal-binding</keyword>
<dbReference type="EC" id="3.2.2.27" evidence="3"/>
<dbReference type="SUPFAM" id="SSF52141">
    <property type="entry name" value="Uracil-DNA glycosylase-like"/>
    <property type="match status" value="1"/>
</dbReference>
<comment type="catalytic activity">
    <reaction evidence="1">
        <text>Hydrolyzes single-stranded DNA or mismatched double-stranded DNA and polynucleotides, releasing free uracil.</text>
        <dbReference type="EC" id="3.2.2.27"/>
    </reaction>
</comment>
<proteinExistence type="inferred from homology"/>
<keyword evidence="11" id="KW-0234">DNA repair</keyword>
<dbReference type="InterPro" id="IPR005122">
    <property type="entry name" value="Uracil-DNA_glycosylase-like"/>
</dbReference>
<dbReference type="SMART" id="SM00986">
    <property type="entry name" value="UDG"/>
    <property type="match status" value="1"/>
</dbReference>
<dbReference type="Gene3D" id="3.40.470.10">
    <property type="entry name" value="Uracil-DNA glycosylase-like domain"/>
    <property type="match status" value="1"/>
</dbReference>
<dbReference type="InterPro" id="IPR005273">
    <property type="entry name" value="Ura-DNA_glyco_family4"/>
</dbReference>
<evidence type="ECO:0000256" key="4">
    <source>
        <dbReference type="ARBA" id="ARBA00019403"/>
    </source>
</evidence>
<evidence type="ECO:0000256" key="8">
    <source>
        <dbReference type="ARBA" id="ARBA00022801"/>
    </source>
</evidence>
<evidence type="ECO:0000256" key="1">
    <source>
        <dbReference type="ARBA" id="ARBA00001400"/>
    </source>
</evidence>
<evidence type="ECO:0000313" key="13">
    <source>
        <dbReference type="EMBL" id="SVA40675.1"/>
    </source>
</evidence>
<dbReference type="CDD" id="cd10030">
    <property type="entry name" value="UDG-F4_TTUDGA_SPO1dp_like"/>
    <property type="match status" value="1"/>
</dbReference>
<gene>
    <name evidence="13" type="ORF">METZ01_LOCUS93529</name>
</gene>
<dbReference type="InterPro" id="IPR051536">
    <property type="entry name" value="UDG_Type-4/5"/>
</dbReference>
<dbReference type="PANTHER" id="PTHR33693:SF1">
    <property type="entry name" value="TYPE-4 URACIL-DNA GLYCOSYLASE"/>
    <property type="match status" value="1"/>
</dbReference>
<dbReference type="PANTHER" id="PTHR33693">
    <property type="entry name" value="TYPE-5 URACIL-DNA GLYCOSYLASE"/>
    <property type="match status" value="1"/>
</dbReference>
<evidence type="ECO:0000256" key="3">
    <source>
        <dbReference type="ARBA" id="ARBA00012030"/>
    </source>
</evidence>
<organism evidence="13">
    <name type="scientific">marine metagenome</name>
    <dbReference type="NCBI Taxonomy" id="408172"/>
    <lineage>
        <taxon>unclassified sequences</taxon>
        <taxon>metagenomes</taxon>
        <taxon>ecological metagenomes</taxon>
    </lineage>
</organism>
<dbReference type="GO" id="GO:0046872">
    <property type="term" value="F:metal ion binding"/>
    <property type="evidence" value="ECO:0007669"/>
    <property type="project" value="UniProtKB-KW"/>
</dbReference>
<keyword evidence="8" id="KW-0378">Hydrolase</keyword>
<sequence length="228" mass="26023">MLEFQLKKDSVRFLEQIQELFGSTLYGNLSMNEMGTSQLDHSFSNQLDEFGTSISNCMKCSLGQNRNKFVFGVGDRHADLMFVGEAPGKEEDLKGEPFVGRGGKLLDKILSAIKMTRLKNVYICNVLKCRPPQNRDPLPDEVEKCESYLLHQITLIKPKLIVALGRISGTTLLRIDDTLKSMRGQLHDYHGTPLLVTYHPAALLRNPNLKKYAWEDFQFIRDFINKKK</sequence>
<name>A0A381VK01_9ZZZZ</name>